<keyword evidence="8" id="KW-0234">DNA repair</keyword>
<accession>A0AA38CP51</accession>
<dbReference type="OMA" id="ANMIKCV"/>
<dbReference type="EMBL" id="JAHRHJ020000009">
    <property type="protein sequence ID" value="KAH9300269.1"/>
    <property type="molecule type" value="Genomic_DNA"/>
</dbReference>
<dbReference type="InterPro" id="IPR003593">
    <property type="entry name" value="AAA+_ATPase"/>
</dbReference>
<evidence type="ECO:0000256" key="8">
    <source>
        <dbReference type="ARBA" id="ARBA00023204"/>
    </source>
</evidence>
<dbReference type="PRINTS" id="PR01874">
    <property type="entry name" value="DNAREPAIRADA"/>
</dbReference>
<dbReference type="AlphaFoldDB" id="A0AA38CP51"/>
<organism evidence="10 11">
    <name type="scientific">Taxus chinensis</name>
    <name type="common">Chinese yew</name>
    <name type="synonym">Taxus wallichiana var. chinensis</name>
    <dbReference type="NCBI Taxonomy" id="29808"/>
    <lineage>
        <taxon>Eukaryota</taxon>
        <taxon>Viridiplantae</taxon>
        <taxon>Streptophyta</taxon>
        <taxon>Embryophyta</taxon>
        <taxon>Tracheophyta</taxon>
        <taxon>Spermatophyta</taxon>
        <taxon>Pinopsida</taxon>
        <taxon>Pinidae</taxon>
        <taxon>Conifers II</taxon>
        <taxon>Cupressales</taxon>
        <taxon>Taxaceae</taxon>
        <taxon>Taxus</taxon>
    </lineage>
</organism>
<dbReference type="InterPro" id="IPR027417">
    <property type="entry name" value="P-loop_NTPase"/>
</dbReference>
<proteinExistence type="predicted"/>
<dbReference type="SMART" id="SM00382">
    <property type="entry name" value="AAA"/>
    <property type="match status" value="1"/>
</dbReference>
<keyword evidence="2" id="KW-0547">Nucleotide-binding</keyword>
<dbReference type="SUPFAM" id="SSF52540">
    <property type="entry name" value="P-loop containing nucleoside triphosphate hydrolases"/>
    <property type="match status" value="1"/>
</dbReference>
<dbReference type="Gene3D" id="3.40.50.300">
    <property type="entry name" value="P-loop containing nucleotide triphosphate hydrolases"/>
    <property type="match status" value="1"/>
</dbReference>
<evidence type="ECO:0000256" key="3">
    <source>
        <dbReference type="ARBA" id="ARBA00022763"/>
    </source>
</evidence>
<dbReference type="GO" id="GO:0000725">
    <property type="term" value="P:recombinational repair"/>
    <property type="evidence" value="ECO:0007669"/>
    <property type="project" value="TreeGrafter"/>
</dbReference>
<dbReference type="Proteomes" id="UP000824469">
    <property type="component" value="Unassembled WGS sequence"/>
</dbReference>
<keyword evidence="3" id="KW-0227">DNA damage</keyword>
<feature type="domain" description="RecA family profile 1" evidence="9">
    <location>
        <begin position="220"/>
        <end position="374"/>
    </location>
</feature>
<dbReference type="InterPro" id="IPR020588">
    <property type="entry name" value="RecA_ATP-bd"/>
</dbReference>
<gene>
    <name evidence="10" type="ORF">KI387_011852</name>
</gene>
<dbReference type="GO" id="GO:0005524">
    <property type="term" value="F:ATP binding"/>
    <property type="evidence" value="ECO:0007669"/>
    <property type="project" value="UniProtKB-KW"/>
</dbReference>
<dbReference type="PANTHER" id="PTHR32472:SF10">
    <property type="entry name" value="DNA REPAIR PROTEIN RADA-LIKE PROTEIN"/>
    <property type="match status" value="1"/>
</dbReference>
<dbReference type="GO" id="GO:0140664">
    <property type="term" value="F:ATP-dependent DNA damage sensor activity"/>
    <property type="evidence" value="ECO:0007669"/>
    <property type="project" value="InterPro"/>
</dbReference>
<evidence type="ECO:0000256" key="7">
    <source>
        <dbReference type="ARBA" id="ARBA00023125"/>
    </source>
</evidence>
<dbReference type="InterPro" id="IPR004504">
    <property type="entry name" value="DNA_repair_RadA"/>
</dbReference>
<dbReference type="Pfam" id="PF13481">
    <property type="entry name" value="AAA_25"/>
    <property type="match status" value="1"/>
</dbReference>
<evidence type="ECO:0000259" key="9">
    <source>
        <dbReference type="PROSITE" id="PS50162"/>
    </source>
</evidence>
<keyword evidence="7" id="KW-0238">DNA-binding</keyword>
<keyword evidence="5" id="KW-0067">ATP-binding</keyword>
<dbReference type="GO" id="GO:0016787">
    <property type="term" value="F:hydrolase activity"/>
    <property type="evidence" value="ECO:0007669"/>
    <property type="project" value="UniProtKB-KW"/>
</dbReference>
<reference evidence="10 11" key="1">
    <citation type="journal article" date="2021" name="Nat. Plants">
        <title>The Taxus genome provides insights into paclitaxel biosynthesis.</title>
        <authorList>
            <person name="Xiong X."/>
            <person name="Gou J."/>
            <person name="Liao Q."/>
            <person name="Li Y."/>
            <person name="Zhou Q."/>
            <person name="Bi G."/>
            <person name="Li C."/>
            <person name="Du R."/>
            <person name="Wang X."/>
            <person name="Sun T."/>
            <person name="Guo L."/>
            <person name="Liang H."/>
            <person name="Lu P."/>
            <person name="Wu Y."/>
            <person name="Zhang Z."/>
            <person name="Ro D.K."/>
            <person name="Shang Y."/>
            <person name="Huang S."/>
            <person name="Yan J."/>
        </authorList>
    </citation>
    <scope>NUCLEOTIDE SEQUENCE [LARGE SCALE GENOMIC DNA]</scope>
    <source>
        <strain evidence="10">Ta-2019</strain>
    </source>
</reference>
<evidence type="ECO:0000256" key="4">
    <source>
        <dbReference type="ARBA" id="ARBA00022801"/>
    </source>
</evidence>
<dbReference type="SUPFAM" id="SSF54211">
    <property type="entry name" value="Ribosomal protein S5 domain 2-like"/>
    <property type="match status" value="1"/>
</dbReference>
<evidence type="ECO:0000256" key="1">
    <source>
        <dbReference type="ARBA" id="ARBA00022723"/>
    </source>
</evidence>
<evidence type="ECO:0000313" key="11">
    <source>
        <dbReference type="Proteomes" id="UP000824469"/>
    </source>
</evidence>
<dbReference type="PANTHER" id="PTHR32472">
    <property type="entry name" value="DNA REPAIR PROTEIN RADA"/>
    <property type="match status" value="1"/>
</dbReference>
<feature type="non-terminal residue" evidence="10">
    <location>
        <position position="1"/>
    </location>
</feature>
<evidence type="ECO:0000256" key="2">
    <source>
        <dbReference type="ARBA" id="ARBA00022741"/>
    </source>
</evidence>
<dbReference type="GO" id="GO:0046872">
    <property type="term" value="F:metal ion binding"/>
    <property type="evidence" value="ECO:0007669"/>
    <property type="project" value="UniProtKB-KW"/>
</dbReference>
<keyword evidence="4" id="KW-0378">Hydrolase</keyword>
<keyword evidence="1" id="KW-0479">Metal-binding</keyword>
<dbReference type="PROSITE" id="PS50162">
    <property type="entry name" value="RECA_2"/>
    <property type="match status" value="1"/>
</dbReference>
<name>A0AA38CP51_TAXCH</name>
<dbReference type="GO" id="GO:0003684">
    <property type="term" value="F:damaged DNA binding"/>
    <property type="evidence" value="ECO:0007669"/>
    <property type="project" value="InterPro"/>
</dbReference>
<dbReference type="InterPro" id="IPR014721">
    <property type="entry name" value="Ribsml_uS5_D2-typ_fold_subgr"/>
</dbReference>
<dbReference type="InterPro" id="IPR020568">
    <property type="entry name" value="Ribosomal_Su5_D2-typ_SF"/>
</dbReference>
<sequence>MDSSCARMYTFRRFFSTSKTYQFYTSFLPPRREFQVSNPYRTLNLFHSRAQFFTKDISYVSSASKIQSCDTNINSGNDIMAPLRFSRPCIHTTGGGFLSEGERETINGQDSRVFARYKKAKKIKFFWVCENCGEEYGQWWGICQACKKANTLGKFSEAQVNVESGGGVGSRVAEAKVASFRVGVAGKGWLSSSSPSSSANDSQPASLSDVNKGLIGQQFRLPLLGSFGMEVARVLGGGLVLGSLVLIGGDPGVGKSTLLLQIGAVLAEGCEIYSPAPVLYVSGEESVEQIGTRGARMNIESNQLHLYSSTDIEDILDKVQKLHPRAVIIDSIQTVYLKEITGSAGSVSQVKECATALLRFAKETHIPIFLVGHVTKLGDIAGPRILEHIVDVVLYMEGERLYSHRLLRAVKNRFGSIDEIGVLEMAQTGLQAVVNPSELYLGERNFDQQVLAGLAVAVIIDGSRPFLIETQALCCAGVSLSRRYNGLQESRADMIIAVLIKQVGLKLQNQAVFLNVVGGLRLNEPAGDLAIAASVCSSFLEIPIPTGIAFIGEIGLGGELRT</sequence>
<keyword evidence="11" id="KW-1185">Reference proteome</keyword>
<evidence type="ECO:0000256" key="5">
    <source>
        <dbReference type="ARBA" id="ARBA00022840"/>
    </source>
</evidence>
<dbReference type="FunFam" id="3.40.50.300:FF:000050">
    <property type="entry name" value="DNA repair protein RadA"/>
    <property type="match status" value="1"/>
</dbReference>
<evidence type="ECO:0000313" key="10">
    <source>
        <dbReference type="EMBL" id="KAH9300269.1"/>
    </source>
</evidence>
<evidence type="ECO:0000256" key="6">
    <source>
        <dbReference type="ARBA" id="ARBA00023016"/>
    </source>
</evidence>
<protein>
    <recommendedName>
        <fullName evidence="9">RecA family profile 1 domain-containing protein</fullName>
    </recommendedName>
</protein>
<keyword evidence="6" id="KW-0346">Stress response</keyword>
<dbReference type="Gene3D" id="3.30.230.10">
    <property type="match status" value="1"/>
</dbReference>
<dbReference type="NCBIfam" id="TIGR00416">
    <property type="entry name" value="sms"/>
    <property type="match status" value="1"/>
</dbReference>
<comment type="caution">
    <text evidence="10">The sequence shown here is derived from an EMBL/GenBank/DDBJ whole genome shotgun (WGS) entry which is preliminary data.</text>
</comment>